<proteinExistence type="predicted"/>
<gene>
    <name evidence="1" type="ORF">A9W98_35410</name>
    <name evidence="2" type="ORF">AWC08_05115</name>
</gene>
<evidence type="ECO:0000313" key="3">
    <source>
        <dbReference type="Proteomes" id="UP000093757"/>
    </source>
</evidence>
<dbReference type="EMBL" id="MAEM01000519">
    <property type="protein sequence ID" value="OBR98448.1"/>
    <property type="molecule type" value="Genomic_DNA"/>
</dbReference>
<evidence type="ECO:0000313" key="4">
    <source>
        <dbReference type="Proteomes" id="UP000193928"/>
    </source>
</evidence>
<name>A0A1A6B881_MYCGO</name>
<dbReference type="Proteomes" id="UP000193928">
    <property type="component" value="Unassembled WGS sequence"/>
</dbReference>
<dbReference type="OrthoDB" id="4736929at2"/>
<reference evidence="1 3" key="2">
    <citation type="submission" date="2016-06" db="EMBL/GenBank/DDBJ databases">
        <authorList>
            <person name="Kjaerup R.B."/>
            <person name="Dalgaard T.S."/>
            <person name="Juul-Madsen H.R."/>
        </authorList>
    </citation>
    <scope>NUCLEOTIDE SEQUENCE [LARGE SCALE GENOMIC DNA]</scope>
    <source>
        <strain evidence="1 3">1245752.6</strain>
    </source>
</reference>
<protein>
    <submittedName>
        <fullName evidence="1">Uncharacterized protein</fullName>
    </submittedName>
</protein>
<evidence type="ECO:0000313" key="2">
    <source>
        <dbReference type="EMBL" id="ORV70545.1"/>
    </source>
</evidence>
<dbReference type="Proteomes" id="UP000093757">
    <property type="component" value="Unassembled WGS sequence"/>
</dbReference>
<dbReference type="EMBL" id="LQOY01000226">
    <property type="protein sequence ID" value="ORV70545.1"/>
    <property type="molecule type" value="Genomic_DNA"/>
</dbReference>
<evidence type="ECO:0000313" key="1">
    <source>
        <dbReference type="EMBL" id="OBR98448.1"/>
    </source>
</evidence>
<sequence length="110" mass="11849">MAETDTEKKTVAERAADLSERAAGLSDDVLKSVESGQRAAIDAVRKFVGTVEESLPGHGDDHPSRRNTIVDAALDMADKLVKTQYEFIRSVVSSANEAVHKQADTKPPAE</sequence>
<reference evidence="2 4" key="1">
    <citation type="submission" date="2016-01" db="EMBL/GenBank/DDBJ databases">
        <title>The new phylogeny of the genus Mycobacterium.</title>
        <authorList>
            <person name="Tarcisio F."/>
            <person name="Conor M."/>
            <person name="Antonella G."/>
            <person name="Elisabetta G."/>
            <person name="Giulia F.S."/>
            <person name="Sara T."/>
            <person name="Anna F."/>
            <person name="Clotilde B."/>
            <person name="Roberto B."/>
            <person name="Veronica D.S."/>
            <person name="Fabio R."/>
            <person name="Monica P."/>
            <person name="Olivier J."/>
            <person name="Enrico T."/>
            <person name="Nicola S."/>
        </authorList>
    </citation>
    <scope>NUCLEOTIDE SEQUENCE [LARGE SCALE GENOMIC DNA]</scope>
    <source>
        <strain evidence="2 4">DSM 44160</strain>
    </source>
</reference>
<keyword evidence="4" id="KW-1185">Reference proteome</keyword>
<organism evidence="1 3">
    <name type="scientific">Mycobacterium gordonae</name>
    <dbReference type="NCBI Taxonomy" id="1778"/>
    <lineage>
        <taxon>Bacteria</taxon>
        <taxon>Bacillati</taxon>
        <taxon>Actinomycetota</taxon>
        <taxon>Actinomycetes</taxon>
        <taxon>Mycobacteriales</taxon>
        <taxon>Mycobacteriaceae</taxon>
        <taxon>Mycobacterium</taxon>
    </lineage>
</organism>
<dbReference type="RefSeq" id="WP_065137101.1">
    <property type="nucleotide sequence ID" value="NZ_JACKSU010000134.1"/>
</dbReference>
<dbReference type="AlphaFoldDB" id="A0A1A6B881"/>
<comment type="caution">
    <text evidence="1">The sequence shown here is derived from an EMBL/GenBank/DDBJ whole genome shotgun (WGS) entry which is preliminary data.</text>
</comment>
<accession>A0A1A6B881</accession>